<accession>A0A7Y9DZD2</accession>
<dbReference type="Gene3D" id="3.90.180.10">
    <property type="entry name" value="Medium-chain alcohol dehydrogenases, catalytic domain"/>
    <property type="match status" value="1"/>
</dbReference>
<dbReference type="Pfam" id="PF13602">
    <property type="entry name" value="ADH_zinc_N_2"/>
    <property type="match status" value="1"/>
</dbReference>
<organism evidence="3 4">
    <name type="scientific">Actinomycetospora corticicola</name>
    <dbReference type="NCBI Taxonomy" id="663602"/>
    <lineage>
        <taxon>Bacteria</taxon>
        <taxon>Bacillati</taxon>
        <taxon>Actinomycetota</taxon>
        <taxon>Actinomycetes</taxon>
        <taxon>Pseudonocardiales</taxon>
        <taxon>Pseudonocardiaceae</taxon>
        <taxon>Actinomycetospora</taxon>
    </lineage>
</organism>
<sequence length="301" mass="30262">MRAARFHRYGGPEVLTVEDAPEPHAGPGSVRIRVRAASVNPIDRLVRAGALAEVLPLELPVIPGRDAAGVVDEVGPDVRGVSAGDLVFGLGGIADTTAEFAVLTAWAAVPPTWSVEEAAAAGLGSVTALRALAPFGDLRGRTLLVDGASGAVGTAAAAAALHAGATVIGTAREANHEPLRAAGVVPTTYGPGLPERVRALAPQGVDAALHAAASDALPDLVDLVGGDPTRVVTVIDREGAARLGTHLVDAANDSSVLAAAAELGRDGHYRPRVAHVLPLDDIAKAHELAAGSSGKVVVTVP</sequence>
<dbReference type="InterPro" id="IPR036291">
    <property type="entry name" value="NAD(P)-bd_dom_sf"/>
</dbReference>
<dbReference type="EMBL" id="JACCBN010000001">
    <property type="protein sequence ID" value="NYD38279.1"/>
    <property type="molecule type" value="Genomic_DNA"/>
</dbReference>
<name>A0A7Y9DZD2_9PSEU</name>
<keyword evidence="4" id="KW-1185">Reference proteome</keyword>
<dbReference type="SUPFAM" id="SSF50129">
    <property type="entry name" value="GroES-like"/>
    <property type="match status" value="1"/>
</dbReference>
<evidence type="ECO:0000313" key="4">
    <source>
        <dbReference type="Proteomes" id="UP000535890"/>
    </source>
</evidence>
<dbReference type="PANTHER" id="PTHR44154:SF1">
    <property type="entry name" value="QUINONE OXIDOREDUCTASE"/>
    <property type="match status" value="1"/>
</dbReference>
<dbReference type="AlphaFoldDB" id="A0A7Y9DZD2"/>
<dbReference type="InterPro" id="IPR051603">
    <property type="entry name" value="Zinc-ADH_QOR/CCCR"/>
</dbReference>
<dbReference type="InterPro" id="IPR020843">
    <property type="entry name" value="ER"/>
</dbReference>
<protein>
    <submittedName>
        <fullName evidence="3">NADPH:quinone reductase-like Zn-dependent oxidoreductase</fullName>
    </submittedName>
</protein>
<proteinExistence type="predicted"/>
<dbReference type="Gene3D" id="3.40.50.720">
    <property type="entry name" value="NAD(P)-binding Rossmann-like Domain"/>
    <property type="match status" value="1"/>
</dbReference>
<dbReference type="RefSeq" id="WP_179795751.1">
    <property type="nucleotide sequence ID" value="NZ_BAABHP010000020.1"/>
</dbReference>
<evidence type="ECO:0000256" key="1">
    <source>
        <dbReference type="ARBA" id="ARBA00022857"/>
    </source>
</evidence>
<feature type="domain" description="Enoyl reductase (ER)" evidence="2">
    <location>
        <begin position="10"/>
        <end position="298"/>
    </location>
</feature>
<dbReference type="CDD" id="cd05289">
    <property type="entry name" value="MDR_like_2"/>
    <property type="match status" value="1"/>
</dbReference>
<evidence type="ECO:0000313" key="3">
    <source>
        <dbReference type="EMBL" id="NYD38279.1"/>
    </source>
</evidence>
<dbReference type="PANTHER" id="PTHR44154">
    <property type="entry name" value="QUINONE OXIDOREDUCTASE"/>
    <property type="match status" value="1"/>
</dbReference>
<keyword evidence="1" id="KW-0521">NADP</keyword>
<dbReference type="Pfam" id="PF08240">
    <property type="entry name" value="ADH_N"/>
    <property type="match status" value="1"/>
</dbReference>
<dbReference type="InterPro" id="IPR013154">
    <property type="entry name" value="ADH-like_N"/>
</dbReference>
<evidence type="ECO:0000259" key="2">
    <source>
        <dbReference type="SMART" id="SM00829"/>
    </source>
</evidence>
<dbReference type="SUPFAM" id="SSF51735">
    <property type="entry name" value="NAD(P)-binding Rossmann-fold domains"/>
    <property type="match status" value="1"/>
</dbReference>
<dbReference type="InterPro" id="IPR011032">
    <property type="entry name" value="GroES-like_sf"/>
</dbReference>
<gene>
    <name evidence="3" type="ORF">BJ983_004381</name>
</gene>
<dbReference type="GO" id="GO:0016491">
    <property type="term" value="F:oxidoreductase activity"/>
    <property type="evidence" value="ECO:0007669"/>
    <property type="project" value="InterPro"/>
</dbReference>
<comment type="caution">
    <text evidence="3">The sequence shown here is derived from an EMBL/GenBank/DDBJ whole genome shotgun (WGS) entry which is preliminary data.</text>
</comment>
<reference evidence="3 4" key="1">
    <citation type="submission" date="2020-07" db="EMBL/GenBank/DDBJ databases">
        <title>Sequencing the genomes of 1000 actinobacteria strains.</title>
        <authorList>
            <person name="Klenk H.-P."/>
        </authorList>
    </citation>
    <scope>NUCLEOTIDE SEQUENCE [LARGE SCALE GENOMIC DNA]</scope>
    <source>
        <strain evidence="3 4">DSM 45772</strain>
    </source>
</reference>
<dbReference type="Proteomes" id="UP000535890">
    <property type="component" value="Unassembled WGS sequence"/>
</dbReference>
<dbReference type="SMART" id="SM00829">
    <property type="entry name" value="PKS_ER"/>
    <property type="match status" value="1"/>
</dbReference>